<feature type="compositionally biased region" description="Basic and acidic residues" evidence="3">
    <location>
        <begin position="1240"/>
        <end position="1259"/>
    </location>
</feature>
<feature type="compositionally biased region" description="Basic and acidic residues" evidence="3">
    <location>
        <begin position="218"/>
        <end position="233"/>
    </location>
</feature>
<feature type="compositionally biased region" description="Polar residues" evidence="3">
    <location>
        <begin position="2194"/>
        <end position="2217"/>
    </location>
</feature>
<dbReference type="PANTHER" id="PTHR32083:SF0">
    <property type="entry name" value="CILIA AND FLAGELLA-ASSOCIATED PROTEIN 58"/>
    <property type="match status" value="1"/>
</dbReference>
<feature type="compositionally biased region" description="Basic and acidic residues" evidence="3">
    <location>
        <begin position="709"/>
        <end position="734"/>
    </location>
</feature>
<feature type="compositionally biased region" description="Polar residues" evidence="3">
    <location>
        <begin position="1195"/>
        <end position="1221"/>
    </location>
</feature>
<feature type="region of interest" description="Disordered" evidence="3">
    <location>
        <begin position="1172"/>
        <end position="1334"/>
    </location>
</feature>
<feature type="coiled-coil region" evidence="2">
    <location>
        <begin position="1622"/>
        <end position="1761"/>
    </location>
</feature>
<dbReference type="OrthoDB" id="1293114at2759"/>
<evidence type="ECO:0000256" key="2">
    <source>
        <dbReference type="SAM" id="Coils"/>
    </source>
</evidence>
<feature type="compositionally biased region" description="Polar residues" evidence="3">
    <location>
        <begin position="94"/>
        <end position="114"/>
    </location>
</feature>
<feature type="compositionally biased region" description="Basic and acidic residues" evidence="3">
    <location>
        <begin position="269"/>
        <end position="285"/>
    </location>
</feature>
<feature type="region of interest" description="Disordered" evidence="3">
    <location>
        <begin position="2110"/>
        <end position="2282"/>
    </location>
</feature>
<feature type="compositionally biased region" description="Polar residues" evidence="3">
    <location>
        <begin position="490"/>
        <end position="501"/>
    </location>
</feature>
<feature type="region of interest" description="Disordered" evidence="3">
    <location>
        <begin position="643"/>
        <end position="858"/>
    </location>
</feature>
<dbReference type="GO" id="GO:0005856">
    <property type="term" value="C:cytoskeleton"/>
    <property type="evidence" value="ECO:0007669"/>
    <property type="project" value="TreeGrafter"/>
</dbReference>
<proteinExistence type="predicted"/>
<feature type="coiled-coil region" evidence="2">
    <location>
        <begin position="1798"/>
        <end position="1858"/>
    </location>
</feature>
<protein>
    <recommendedName>
        <fullName evidence="6">Myosin class II heavy chain</fullName>
    </recommendedName>
</protein>
<dbReference type="Proteomes" id="UP000800041">
    <property type="component" value="Unassembled WGS sequence"/>
</dbReference>
<name>A0A6G1GIJ5_9PEZI</name>
<feature type="compositionally biased region" description="Gly residues" evidence="3">
    <location>
        <begin position="2305"/>
        <end position="2319"/>
    </location>
</feature>
<feature type="compositionally biased region" description="Basic and acidic residues" evidence="3">
    <location>
        <begin position="37"/>
        <end position="46"/>
    </location>
</feature>
<feature type="compositionally biased region" description="Low complexity" evidence="3">
    <location>
        <begin position="643"/>
        <end position="660"/>
    </location>
</feature>
<feature type="coiled-coil region" evidence="2">
    <location>
        <begin position="1545"/>
        <end position="1593"/>
    </location>
</feature>
<feature type="region of interest" description="Disordered" evidence="3">
    <location>
        <begin position="2304"/>
        <end position="2333"/>
    </location>
</feature>
<feature type="compositionally biased region" description="Polar residues" evidence="3">
    <location>
        <begin position="526"/>
        <end position="552"/>
    </location>
</feature>
<feature type="compositionally biased region" description="Acidic residues" evidence="3">
    <location>
        <begin position="1010"/>
        <end position="1020"/>
    </location>
</feature>
<feature type="compositionally biased region" description="Pro residues" evidence="3">
    <location>
        <begin position="571"/>
        <end position="581"/>
    </location>
</feature>
<feature type="compositionally biased region" description="Acidic residues" evidence="3">
    <location>
        <begin position="2320"/>
        <end position="2333"/>
    </location>
</feature>
<feature type="compositionally biased region" description="Acidic residues" evidence="3">
    <location>
        <begin position="1409"/>
        <end position="1421"/>
    </location>
</feature>
<evidence type="ECO:0008006" key="6">
    <source>
        <dbReference type="Google" id="ProtNLM"/>
    </source>
</evidence>
<evidence type="ECO:0000313" key="5">
    <source>
        <dbReference type="Proteomes" id="UP000800041"/>
    </source>
</evidence>
<feature type="compositionally biased region" description="Polar residues" evidence="3">
    <location>
        <begin position="2132"/>
        <end position="2176"/>
    </location>
</feature>
<sequence>MRAFRTSTPSPEPPSSPPPASLQREPGDSSEASLFDPQKEKRRADDSVFVSPSSTLGHSSPELPGLPSPPAALGHPPKTPLLDLPSAQEDSDQGFYTASWGSPYGFSSPTNQRQDGGRNSFALSSEDSEFESPDPRFNLGNLIPSRLTTLPSGLTPTRPSTPSPQFYTSDRSAYKPLTADYHRSEEPARTSKHTPQGSIDIWTSESVWKSGDSTEGDPDSRRGSVDRVEDTPRQSKFGGNRTKDLLQPTFQGLRNPRRHRSRQENLTLKQEDFRALENRSREKSALRTMSASSLNASKWGSAAKEKEPEPVKWGTPDEHEDPPTYFEKPVPAAPTSSVTPAADTAAPEPIPTPSSGMESRPASVLNEKKKVVCKGKTCWIRLPPYVPRGEPGTAPVPLHPDEVSARFAEYHKQGYDTRGFDHATDSSAFDYYQQAQSRAIHPDPVDIFMNRKNTSVKIPDRREWEAYVNYLTEQKLAALGVSLGGDEPESATTSRQSSNQYPALPFSPPLPTSSAGSNRHMRTGSAMPTSYFPGSSNHTSRQSVASPISSIGNPRMSGHVSRQSMFVSPSGFPPPQAPTPPGFNNWSPQQFITQHGSARGGSPALASSRPDLMGRQSPGSPFQFPQGEQFPFDQREDLIVQLQRQQQLQQQQHQMSQMSQTPFSARPTPTLAEVPEAEDEEEPIQRVTTPTQEHRLDIAVPTPRGHRHNISEKLERGVESADYHLEEDMKRQFDPDDSYTDQFDGPAEAPRPKPTHTKSSSRTLGQGQDFTAKDKAAMEAAAAEAEAAKQKKALSDIVTNPSDDARSEAGKTPEPPKPAPKEPAIVESVRSMPASASQFGSPASSTFQPGHVAHTSSTSKFNVEAKEFVSSMASSSFSPAASTFSPTAFAFQPGKAQAFSPMFSPSASFTSHQSKHSGSSLNVAAPAFQPSIAAKPFQPGASFGSAGPSFGSGTAQPIPAFGANVGHVTGTPDVPSENKIFSIPSFSGIVKPSKKSKAVPIVAPSQMSDGELDDEEPTEDADGRITQSVDRQKRARRFGDDGDEEPRFAFPSHPFEEEVKKPQEVESIEEVNTSAKEEDLLDLEDGEESELPEPSPLPDHESDGNGFGTPMNEDPIPNTDPLVPASEDLPIPALEEAADRIKAIVGKHRSTLSATAKPFVFNPSSYASLDFSQHARHSSTDFDEGNQDGPLREPATSSPYTNSLTTTFRLSDEGMQQSQSRIADMNDEAAGQPSFNEIDAVMKHLNDEGSDFGVERDDTPWDQSSLGSRTVDASQNPVLHPNAVFRSDAPSPSPRRVREDLDRAGSTSSARNPFSDDRAILPSPTHRDFEQAKSPISEWDDVVSSTEDDKFHGRSRFFDSHVDGLINSVLEARLAPLEKVLNNIQGSLTNIAPKSRSRMGRRMASSEVLDSDADDEDDDEVDAHRARSPVKDRKMDKIRTVILDALATQQPQQPQPRASSSSGINAEEFYQALADVKTSASLFAANSLQPEDVKAIIEKAIVENNTVVTQTRESAVIESDNVQLANFAKTFSEATARFDAEIAARREAEEREASTAKMLRLAEEELELFKANARDESQRIRSFELENRELKERVAAGDESQSQMRAKIVALGGEANAFESTLDEYRKSSNQWRYEIEQLTREKENLKSALDTLNYQVDEAIRVREGMRDKLSRLQDDMASASSQMAVEKAYWQKADQEHQTRYEVLTARIGAEARTRERLEEEMERLENQERDGMKLRVAYEALQSTNARLEDLVSTLRLESLEHQKTADQYSREFREAREAGRLEVQRTRVAMQADIENANHQVNLIRSDLEHENNRIRQDLENLRMDADTANAKHELELEQEADSRRDALRAAEEAKTLALEDLRQRYEVRVEDLHKEHRRASDIAAEDRQRSEELLNGRLGLENTKNEILEDKVAHLEEKLEVTKAAAQAAVESAKAARSPIATKAPRHSFSTHQGLPEKISPQALRESIAVLQEQLQDRESRIEDLQTDLDAIDKDAPQKVKDRDTEITWLRELLGVRVDDLSDLITALELRNFDRGAVRNAAIRIRAGLQMEIQERERLAAGGTPNAGAAQAIAPALASLQNFASPKAAQLAAAWGNWRKGSQIAPSGLSNLAQSSDGADESREQTPSRSNRPSNLQTTSATTAQNFLSGLMTPPQSNLRRTPSPSTQNTSATAAAEMAMAPLARGRSRPTTSESGQSRSTISMGGSRSPKLSRSGGKQRMFSSSTPHAQHPQYQQEREQEPREPATPPLMRSREYDNDAGSIGVGGYDDEDEDEEFSGDLVREDAPMAMGMGLAEELGKAGGVGGGPDYGGEGWGDEEDFDGEIVRG</sequence>
<feature type="compositionally biased region" description="Polar residues" evidence="3">
    <location>
        <begin position="287"/>
        <end position="298"/>
    </location>
</feature>
<evidence type="ECO:0000256" key="1">
    <source>
        <dbReference type="ARBA" id="ARBA00023054"/>
    </source>
</evidence>
<feature type="compositionally biased region" description="Polar residues" evidence="3">
    <location>
        <begin position="146"/>
        <end position="171"/>
    </location>
</feature>
<feature type="region of interest" description="Disordered" evidence="3">
    <location>
        <begin position="483"/>
        <end position="628"/>
    </location>
</feature>
<feature type="compositionally biased region" description="Polar residues" evidence="3">
    <location>
        <begin position="2110"/>
        <end position="2122"/>
    </location>
</feature>
<feature type="coiled-coil region" evidence="2">
    <location>
        <begin position="1903"/>
        <end position="1930"/>
    </location>
</feature>
<accession>A0A6G1GIJ5</accession>
<gene>
    <name evidence="4" type="ORF">K402DRAFT_343726</name>
</gene>
<reference evidence="4" key="1">
    <citation type="journal article" date="2020" name="Stud. Mycol.">
        <title>101 Dothideomycetes genomes: a test case for predicting lifestyles and emergence of pathogens.</title>
        <authorList>
            <person name="Haridas S."/>
            <person name="Albert R."/>
            <person name="Binder M."/>
            <person name="Bloem J."/>
            <person name="Labutti K."/>
            <person name="Salamov A."/>
            <person name="Andreopoulos B."/>
            <person name="Baker S."/>
            <person name="Barry K."/>
            <person name="Bills G."/>
            <person name="Bluhm B."/>
            <person name="Cannon C."/>
            <person name="Castanera R."/>
            <person name="Culley D."/>
            <person name="Daum C."/>
            <person name="Ezra D."/>
            <person name="Gonzalez J."/>
            <person name="Henrissat B."/>
            <person name="Kuo A."/>
            <person name="Liang C."/>
            <person name="Lipzen A."/>
            <person name="Lutzoni F."/>
            <person name="Magnuson J."/>
            <person name="Mondo S."/>
            <person name="Nolan M."/>
            <person name="Ohm R."/>
            <person name="Pangilinan J."/>
            <person name="Park H.-J."/>
            <person name="Ramirez L."/>
            <person name="Alfaro M."/>
            <person name="Sun H."/>
            <person name="Tritt A."/>
            <person name="Yoshinaga Y."/>
            <person name="Zwiers L.-H."/>
            <person name="Turgeon B."/>
            <person name="Goodwin S."/>
            <person name="Spatafora J."/>
            <person name="Crous P."/>
            <person name="Grigoriev I."/>
        </authorList>
    </citation>
    <scope>NUCLEOTIDE SEQUENCE</scope>
    <source>
        <strain evidence="4">CBS 113979</strain>
    </source>
</reference>
<feature type="region of interest" description="Disordered" evidence="3">
    <location>
        <begin position="1395"/>
        <end position="1430"/>
    </location>
</feature>
<feature type="compositionally biased region" description="Polar residues" evidence="3">
    <location>
        <begin position="582"/>
        <end position="596"/>
    </location>
</feature>
<organism evidence="4 5">
    <name type="scientific">Aulographum hederae CBS 113979</name>
    <dbReference type="NCBI Taxonomy" id="1176131"/>
    <lineage>
        <taxon>Eukaryota</taxon>
        <taxon>Fungi</taxon>
        <taxon>Dikarya</taxon>
        <taxon>Ascomycota</taxon>
        <taxon>Pezizomycotina</taxon>
        <taxon>Dothideomycetes</taxon>
        <taxon>Pleosporomycetidae</taxon>
        <taxon>Aulographales</taxon>
        <taxon>Aulographaceae</taxon>
    </lineage>
</organism>
<feature type="compositionally biased region" description="Polar residues" evidence="3">
    <location>
        <begin position="193"/>
        <end position="213"/>
    </location>
</feature>
<feature type="compositionally biased region" description="Low complexity" evidence="3">
    <location>
        <begin position="2177"/>
        <end position="2189"/>
    </location>
</feature>
<feature type="compositionally biased region" description="Pro residues" evidence="3">
    <location>
        <begin position="10"/>
        <end position="20"/>
    </location>
</feature>
<feature type="region of interest" description="Disordered" evidence="3">
    <location>
        <begin position="1"/>
        <end position="363"/>
    </location>
</feature>
<feature type="compositionally biased region" description="Basic and acidic residues" evidence="3">
    <location>
        <begin position="1054"/>
        <end position="1064"/>
    </location>
</feature>
<feature type="compositionally biased region" description="Polar residues" evidence="3">
    <location>
        <begin position="834"/>
        <end position="858"/>
    </location>
</feature>
<feature type="compositionally biased region" description="Acidic residues" evidence="3">
    <location>
        <begin position="2273"/>
        <end position="2282"/>
    </location>
</feature>
<feature type="compositionally biased region" description="Acidic residues" evidence="3">
    <location>
        <begin position="1079"/>
        <end position="1091"/>
    </location>
</feature>
<feature type="compositionally biased region" description="Polar residues" evidence="3">
    <location>
        <begin position="1261"/>
        <end position="1277"/>
    </location>
</feature>
<feature type="compositionally biased region" description="Basic and acidic residues" evidence="3">
    <location>
        <begin position="1314"/>
        <end position="1331"/>
    </location>
</feature>
<feature type="compositionally biased region" description="Polar residues" evidence="3">
    <location>
        <begin position="757"/>
        <end position="769"/>
    </location>
</feature>
<feature type="region of interest" description="Disordered" evidence="3">
    <location>
        <begin position="990"/>
        <end position="1130"/>
    </location>
</feature>
<feature type="compositionally biased region" description="Low complexity" evidence="3">
    <location>
        <begin position="618"/>
        <end position="628"/>
    </location>
</feature>
<dbReference type="EMBL" id="ML977221">
    <property type="protein sequence ID" value="KAF1980775.1"/>
    <property type="molecule type" value="Genomic_DNA"/>
</dbReference>
<feature type="coiled-coil region" evidence="2">
    <location>
        <begin position="1973"/>
        <end position="2000"/>
    </location>
</feature>
<dbReference type="PANTHER" id="PTHR32083">
    <property type="entry name" value="CILIA AND FLAGELLA-ASSOCIATED PROTEIN 58-RELATED"/>
    <property type="match status" value="1"/>
</dbReference>
<feature type="compositionally biased region" description="Low complexity" evidence="3">
    <location>
        <begin position="329"/>
        <end position="347"/>
    </location>
</feature>
<evidence type="ECO:0000256" key="3">
    <source>
        <dbReference type="SAM" id="MobiDB-lite"/>
    </source>
</evidence>
<keyword evidence="1 2" id="KW-0175">Coiled coil</keyword>
<keyword evidence="5" id="KW-1185">Reference proteome</keyword>
<evidence type="ECO:0000313" key="4">
    <source>
        <dbReference type="EMBL" id="KAF1980775.1"/>
    </source>
</evidence>
<feature type="compositionally biased region" description="Basic and acidic residues" evidence="3">
    <location>
        <begin position="180"/>
        <end position="189"/>
    </location>
</feature>